<feature type="domain" description="Xylose isomerase-like TIM barrel" evidence="1">
    <location>
        <begin position="31"/>
        <end position="258"/>
    </location>
</feature>
<evidence type="ECO:0000259" key="1">
    <source>
        <dbReference type="Pfam" id="PF01261"/>
    </source>
</evidence>
<dbReference type="InterPro" id="IPR050312">
    <property type="entry name" value="IolE/XylAMocC-like"/>
</dbReference>
<dbReference type="InterPro" id="IPR036237">
    <property type="entry name" value="Xyl_isomerase-like_sf"/>
</dbReference>
<dbReference type="InterPro" id="IPR013022">
    <property type="entry name" value="Xyl_isomerase-like_TIM-brl"/>
</dbReference>
<comment type="caution">
    <text evidence="2">The sequence shown here is derived from an EMBL/GenBank/DDBJ whole genome shotgun (WGS) entry which is preliminary data.</text>
</comment>
<dbReference type="PANTHER" id="PTHR12110:SF41">
    <property type="entry name" value="INOSOSE DEHYDRATASE"/>
    <property type="match status" value="1"/>
</dbReference>
<dbReference type="SUPFAM" id="SSF51658">
    <property type="entry name" value="Xylose isomerase-like"/>
    <property type="match status" value="1"/>
</dbReference>
<evidence type="ECO:0000313" key="3">
    <source>
        <dbReference type="Proteomes" id="UP000729290"/>
    </source>
</evidence>
<dbReference type="Gene3D" id="3.20.20.150">
    <property type="entry name" value="Divalent-metal-dependent TIM barrel enzymes"/>
    <property type="match status" value="1"/>
</dbReference>
<sequence length="284" mass="32190">MTGAKISREQVAGMNIHYVNYSLDYFLDTQRKLGFRTIELWCGAPHVGLDHLGYYEAAALKKKIAARDLRVCVVTPENCLYPYQVGAKEAALRERSFAYFRNGILLAEELEVPMMEINSGWGYWNEPREEAWKRSQEMLSRLAEEAAAHGVTLVMENLRPEESQIVTTLEDTKRMIAAVGSPAFKPMADLCAVSVAGETLEDWFLAFGKDLRHMHFIDGDPYGHLVWGDGIHHLGKEIAVLNQYGYTGCLGQELTEGKYFADPAAADFRNMKNFERYIYENGEE</sequence>
<keyword evidence="3" id="KW-1185">Reference proteome</keyword>
<reference evidence="2 3" key="1">
    <citation type="journal article" date="2021" name="Sci. Rep.">
        <title>The distribution of antibiotic resistance genes in chicken gut microbiota commensals.</title>
        <authorList>
            <person name="Juricova H."/>
            <person name="Matiasovicova J."/>
            <person name="Kubasova T."/>
            <person name="Cejkova D."/>
            <person name="Rychlik I."/>
        </authorList>
    </citation>
    <scope>NUCLEOTIDE SEQUENCE [LARGE SCALE GENOMIC DNA]</scope>
    <source>
        <strain evidence="2 3">An431b</strain>
    </source>
</reference>
<dbReference type="EMBL" id="JACSNV010000023">
    <property type="protein sequence ID" value="MBM6878834.1"/>
    <property type="molecule type" value="Genomic_DNA"/>
</dbReference>
<organism evidence="2 3">
    <name type="scientific">Anaerotignum lactatifermentans</name>
    <dbReference type="NCBI Taxonomy" id="160404"/>
    <lineage>
        <taxon>Bacteria</taxon>
        <taxon>Bacillati</taxon>
        <taxon>Bacillota</taxon>
        <taxon>Clostridia</taxon>
        <taxon>Lachnospirales</taxon>
        <taxon>Anaerotignaceae</taxon>
        <taxon>Anaerotignum</taxon>
    </lineage>
</organism>
<dbReference type="RefSeq" id="WP_205134450.1">
    <property type="nucleotide sequence ID" value="NZ_JACSNT010000020.1"/>
</dbReference>
<evidence type="ECO:0000313" key="2">
    <source>
        <dbReference type="EMBL" id="MBM6878834.1"/>
    </source>
</evidence>
<proteinExistence type="predicted"/>
<accession>A0ABS2GBH8</accession>
<dbReference type="PANTHER" id="PTHR12110">
    <property type="entry name" value="HYDROXYPYRUVATE ISOMERASE"/>
    <property type="match status" value="1"/>
</dbReference>
<dbReference type="Pfam" id="PF01261">
    <property type="entry name" value="AP_endonuc_2"/>
    <property type="match status" value="1"/>
</dbReference>
<name>A0ABS2GBH8_9FIRM</name>
<gene>
    <name evidence="2" type="ORF">H9X83_11835</name>
</gene>
<protein>
    <submittedName>
        <fullName evidence="2">TIM barrel protein</fullName>
    </submittedName>
</protein>
<dbReference type="Proteomes" id="UP000729290">
    <property type="component" value="Unassembled WGS sequence"/>
</dbReference>